<accession>A0ABW4IG98</accession>
<evidence type="ECO:0000259" key="14">
    <source>
        <dbReference type="Pfam" id="PF07715"/>
    </source>
</evidence>
<keyword evidence="2 10" id="KW-0813">Transport</keyword>
<name>A0ABW4IG98_9SPHI</name>
<keyword evidence="16" id="KW-1185">Reference proteome</keyword>
<dbReference type="RefSeq" id="WP_379663411.1">
    <property type="nucleotide sequence ID" value="NZ_JBHUDG010000038.1"/>
</dbReference>
<organism evidence="15 16">
    <name type="scientific">Pseudopedobacter beijingensis</name>
    <dbReference type="NCBI Taxonomy" id="1207056"/>
    <lineage>
        <taxon>Bacteria</taxon>
        <taxon>Pseudomonadati</taxon>
        <taxon>Bacteroidota</taxon>
        <taxon>Sphingobacteriia</taxon>
        <taxon>Sphingobacteriales</taxon>
        <taxon>Sphingobacteriaceae</taxon>
        <taxon>Pseudopedobacter</taxon>
    </lineage>
</organism>
<feature type="domain" description="TonB-dependent receptor plug" evidence="14">
    <location>
        <begin position="73"/>
        <end position="176"/>
    </location>
</feature>
<dbReference type="InterPro" id="IPR037066">
    <property type="entry name" value="Plug_dom_sf"/>
</dbReference>
<evidence type="ECO:0000256" key="5">
    <source>
        <dbReference type="ARBA" id="ARBA00022729"/>
    </source>
</evidence>
<evidence type="ECO:0000256" key="12">
    <source>
        <dbReference type="SAM" id="SignalP"/>
    </source>
</evidence>
<keyword evidence="7 10" id="KW-0472">Membrane</keyword>
<keyword evidence="9 10" id="KW-0998">Cell outer membrane</keyword>
<comment type="subcellular location">
    <subcellularLocation>
        <location evidence="1 10">Cell outer membrane</location>
        <topology evidence="1 10">Multi-pass membrane protein</topology>
    </subcellularLocation>
</comment>
<feature type="signal peptide" evidence="12">
    <location>
        <begin position="1"/>
        <end position="21"/>
    </location>
</feature>
<feature type="domain" description="TonB-dependent receptor-like beta-barrel" evidence="13">
    <location>
        <begin position="230"/>
        <end position="619"/>
    </location>
</feature>
<evidence type="ECO:0000256" key="2">
    <source>
        <dbReference type="ARBA" id="ARBA00022448"/>
    </source>
</evidence>
<dbReference type="Gene3D" id="2.170.130.10">
    <property type="entry name" value="TonB-dependent receptor, plug domain"/>
    <property type="match status" value="1"/>
</dbReference>
<dbReference type="InterPro" id="IPR000531">
    <property type="entry name" value="Beta-barrel_TonB"/>
</dbReference>
<dbReference type="Pfam" id="PF00593">
    <property type="entry name" value="TonB_dep_Rec_b-barrel"/>
    <property type="match status" value="1"/>
</dbReference>
<dbReference type="PANTHER" id="PTHR30069">
    <property type="entry name" value="TONB-DEPENDENT OUTER MEMBRANE RECEPTOR"/>
    <property type="match status" value="1"/>
</dbReference>
<dbReference type="PANTHER" id="PTHR30069:SF29">
    <property type="entry name" value="HEMOGLOBIN AND HEMOGLOBIN-HAPTOGLOBIN-BINDING PROTEIN 1-RELATED"/>
    <property type="match status" value="1"/>
</dbReference>
<dbReference type="Proteomes" id="UP001597118">
    <property type="component" value="Unassembled WGS sequence"/>
</dbReference>
<evidence type="ECO:0000256" key="9">
    <source>
        <dbReference type="ARBA" id="ARBA00023237"/>
    </source>
</evidence>
<evidence type="ECO:0000256" key="8">
    <source>
        <dbReference type="ARBA" id="ARBA00023170"/>
    </source>
</evidence>
<dbReference type="InterPro" id="IPR012910">
    <property type="entry name" value="Plug_dom"/>
</dbReference>
<proteinExistence type="inferred from homology"/>
<evidence type="ECO:0000256" key="1">
    <source>
        <dbReference type="ARBA" id="ARBA00004571"/>
    </source>
</evidence>
<protein>
    <submittedName>
        <fullName evidence="15">TonB-dependent receptor plug domain-containing protein</fullName>
    </submittedName>
</protein>
<dbReference type="SUPFAM" id="SSF56935">
    <property type="entry name" value="Porins"/>
    <property type="match status" value="1"/>
</dbReference>
<gene>
    <name evidence="15" type="ORF">ACFSAH_14270</name>
</gene>
<sequence>MNNRQIFATAFVLGSAIACNAFGFSPKSTPLSSRNSTTESNILQTASLIDSLQQLNEVIIAENRLQIPFNKQNRNIQIIDRKLIESLPAKSLNELLTYIPGVDLRQRGPFGSQADISMDGGTFEQTLILINGVKINDIQSGHNTMNLPIPTEAIERIEILHGPAARIYGINSISGAINIVTIKPTKNTLHANVYGGSSFKKSETNDKFYLGKGAQIGGSYAKNLHNHLLYGGYESGNGYRYNTDFENYRLFYQGALKTSESDRFELMAGIARNAFGANGFYAAPGDKEAYEIASNNLLSAVYHVHVNDRLYIAPRLSMRNGKDDYRYIRQDLSKFRNQHTTQVFNAEINSTYRLDAGSIGFGLEGRNEIIESNNLGDHTRENYGIYGEFSTDQIERLSLNVGAYVNYNSKFGWQVFPGLDVGYDLSSDWKVFINSGTGQRIPSFTDLYYNTPGNIGNANLEAETAWYAEGGVKYNRNHLSLQTSYFHRQTDNFTDWIKAVNTDPWQIGNFSQSNINGINVSGDYRTNLGVGQSLLLGLGYTYLSASFKQNFAEGFISKYAIENLKHQAVAKANYTYKSLGLTLATRFCERVNQKNYVLADVRASYKVGLCNIYADFQNIFDVTYIEAAAVPMPGNWVSLGCKFSMDMGK</sequence>
<dbReference type="InterPro" id="IPR039426">
    <property type="entry name" value="TonB-dep_rcpt-like"/>
</dbReference>
<evidence type="ECO:0000256" key="11">
    <source>
        <dbReference type="RuleBase" id="RU003357"/>
    </source>
</evidence>
<comment type="similarity">
    <text evidence="10 11">Belongs to the TonB-dependent receptor family.</text>
</comment>
<evidence type="ECO:0000256" key="7">
    <source>
        <dbReference type="ARBA" id="ARBA00023136"/>
    </source>
</evidence>
<keyword evidence="3 10" id="KW-1134">Transmembrane beta strand</keyword>
<feature type="chain" id="PRO_5045339865" evidence="12">
    <location>
        <begin position="22"/>
        <end position="649"/>
    </location>
</feature>
<dbReference type="Pfam" id="PF07715">
    <property type="entry name" value="Plug"/>
    <property type="match status" value="1"/>
</dbReference>
<keyword evidence="8 15" id="KW-0675">Receptor</keyword>
<keyword evidence="5 12" id="KW-0732">Signal</keyword>
<keyword evidence="4 10" id="KW-0812">Transmembrane</keyword>
<evidence type="ECO:0000256" key="6">
    <source>
        <dbReference type="ARBA" id="ARBA00023077"/>
    </source>
</evidence>
<dbReference type="PROSITE" id="PS51257">
    <property type="entry name" value="PROKAR_LIPOPROTEIN"/>
    <property type="match status" value="1"/>
</dbReference>
<dbReference type="InterPro" id="IPR036942">
    <property type="entry name" value="Beta-barrel_TonB_sf"/>
</dbReference>
<dbReference type="PROSITE" id="PS52016">
    <property type="entry name" value="TONB_DEPENDENT_REC_3"/>
    <property type="match status" value="1"/>
</dbReference>
<evidence type="ECO:0000313" key="16">
    <source>
        <dbReference type="Proteomes" id="UP001597118"/>
    </source>
</evidence>
<reference evidence="16" key="1">
    <citation type="journal article" date="2019" name="Int. J. Syst. Evol. Microbiol.">
        <title>The Global Catalogue of Microorganisms (GCM) 10K type strain sequencing project: providing services to taxonomists for standard genome sequencing and annotation.</title>
        <authorList>
            <consortium name="The Broad Institute Genomics Platform"/>
            <consortium name="The Broad Institute Genome Sequencing Center for Infectious Disease"/>
            <person name="Wu L."/>
            <person name="Ma J."/>
        </authorList>
    </citation>
    <scope>NUCLEOTIDE SEQUENCE [LARGE SCALE GENOMIC DNA]</scope>
    <source>
        <strain evidence="16">CCUG 53762</strain>
    </source>
</reference>
<dbReference type="Gene3D" id="2.40.170.20">
    <property type="entry name" value="TonB-dependent receptor, beta-barrel domain"/>
    <property type="match status" value="1"/>
</dbReference>
<evidence type="ECO:0000259" key="13">
    <source>
        <dbReference type="Pfam" id="PF00593"/>
    </source>
</evidence>
<dbReference type="EMBL" id="JBHUDG010000038">
    <property type="protein sequence ID" value="MFD1631039.1"/>
    <property type="molecule type" value="Genomic_DNA"/>
</dbReference>
<evidence type="ECO:0000256" key="3">
    <source>
        <dbReference type="ARBA" id="ARBA00022452"/>
    </source>
</evidence>
<evidence type="ECO:0000256" key="10">
    <source>
        <dbReference type="PROSITE-ProRule" id="PRU01360"/>
    </source>
</evidence>
<keyword evidence="6 11" id="KW-0798">TonB box</keyword>
<comment type="caution">
    <text evidence="15">The sequence shown here is derived from an EMBL/GenBank/DDBJ whole genome shotgun (WGS) entry which is preliminary data.</text>
</comment>
<evidence type="ECO:0000313" key="15">
    <source>
        <dbReference type="EMBL" id="MFD1631039.1"/>
    </source>
</evidence>
<evidence type="ECO:0000256" key="4">
    <source>
        <dbReference type="ARBA" id="ARBA00022692"/>
    </source>
</evidence>